<dbReference type="AlphaFoldDB" id="A0A4R9JW60"/>
<dbReference type="PIRSF" id="PIRSF002122">
    <property type="entry name" value="RPS7p_RPS7a_RPS5e_RPS7o"/>
    <property type="match status" value="1"/>
</dbReference>
<dbReference type="InterPro" id="IPR023798">
    <property type="entry name" value="Ribosomal_uS7_dom"/>
</dbReference>
<dbReference type="Gene3D" id="1.10.455.10">
    <property type="entry name" value="Ribosomal protein S7 domain"/>
    <property type="match status" value="1"/>
</dbReference>
<dbReference type="EMBL" id="RQGD01000035">
    <property type="protein sequence ID" value="TGL57234.1"/>
    <property type="molecule type" value="Genomic_DNA"/>
</dbReference>
<comment type="subunit">
    <text evidence="6">Part of the 30S ribosomal subunit. Contacts proteins S9 and S11.</text>
</comment>
<proteinExistence type="inferred from homology"/>
<sequence>MSRRRGKVDPRPMIGDPKFNDKVVTKFINCLMVDGKKSVAESVFYDALEVINKKTGQDPFVVFQEALENVKPQVEVKSRRVGGVTYQVPIEVRPERRLALGIRWLIRYSRDRNEKSMKNKLAAEFMEAQKGTGSAIKKKEDIRKMADANKAFSHYRW</sequence>
<organism evidence="9 10">
    <name type="scientific">Leptospira ognonensis</name>
    <dbReference type="NCBI Taxonomy" id="2484945"/>
    <lineage>
        <taxon>Bacteria</taxon>
        <taxon>Pseudomonadati</taxon>
        <taxon>Spirochaetota</taxon>
        <taxon>Spirochaetia</taxon>
        <taxon>Leptospirales</taxon>
        <taxon>Leptospiraceae</taxon>
        <taxon>Leptospira</taxon>
    </lineage>
</organism>
<dbReference type="GO" id="GO:0019843">
    <property type="term" value="F:rRNA binding"/>
    <property type="evidence" value="ECO:0007669"/>
    <property type="project" value="UniProtKB-UniRule"/>
</dbReference>
<dbReference type="NCBIfam" id="TIGR01029">
    <property type="entry name" value="rpsG_bact"/>
    <property type="match status" value="1"/>
</dbReference>
<dbReference type="InterPro" id="IPR000235">
    <property type="entry name" value="Ribosomal_uS7"/>
</dbReference>
<dbReference type="HAMAP" id="MF_00480_B">
    <property type="entry name" value="Ribosomal_uS7_B"/>
    <property type="match status" value="1"/>
</dbReference>
<keyword evidence="5 6" id="KW-0687">Ribonucleoprotein</keyword>
<comment type="caution">
    <text evidence="9">The sequence shown here is derived from an EMBL/GenBank/DDBJ whole genome shotgun (WGS) entry which is preliminary data.</text>
</comment>
<keyword evidence="2 6" id="KW-0699">rRNA-binding</keyword>
<dbReference type="SUPFAM" id="SSF47973">
    <property type="entry name" value="Ribosomal protein S7"/>
    <property type="match status" value="1"/>
</dbReference>
<evidence type="ECO:0000256" key="5">
    <source>
        <dbReference type="ARBA" id="ARBA00023274"/>
    </source>
</evidence>
<dbReference type="Proteomes" id="UP000297693">
    <property type="component" value="Unassembled WGS sequence"/>
</dbReference>
<name>A0A4R9JW60_9LEPT</name>
<dbReference type="GO" id="GO:0003735">
    <property type="term" value="F:structural constituent of ribosome"/>
    <property type="evidence" value="ECO:0007669"/>
    <property type="project" value="InterPro"/>
</dbReference>
<dbReference type="InterPro" id="IPR005717">
    <property type="entry name" value="Ribosomal_uS7_bac/org-type"/>
</dbReference>
<evidence type="ECO:0000313" key="9">
    <source>
        <dbReference type="EMBL" id="TGL57234.1"/>
    </source>
</evidence>
<evidence type="ECO:0000256" key="6">
    <source>
        <dbReference type="HAMAP-Rule" id="MF_00480"/>
    </source>
</evidence>
<keyword evidence="4 6" id="KW-0689">Ribosomal protein</keyword>
<evidence type="ECO:0000259" key="8">
    <source>
        <dbReference type="Pfam" id="PF00177"/>
    </source>
</evidence>
<gene>
    <name evidence="6" type="primary">rpsG</name>
    <name evidence="9" type="ORF">EHQ58_13095</name>
</gene>
<dbReference type="InterPro" id="IPR020606">
    <property type="entry name" value="Ribosomal_uS7_CS"/>
</dbReference>
<dbReference type="GO" id="GO:0000049">
    <property type="term" value="F:tRNA binding"/>
    <property type="evidence" value="ECO:0007669"/>
    <property type="project" value="UniProtKB-UniRule"/>
</dbReference>
<dbReference type="GO" id="GO:0006412">
    <property type="term" value="P:translation"/>
    <property type="evidence" value="ECO:0007669"/>
    <property type="project" value="UniProtKB-UniRule"/>
</dbReference>
<dbReference type="GO" id="GO:0015935">
    <property type="term" value="C:small ribosomal subunit"/>
    <property type="evidence" value="ECO:0007669"/>
    <property type="project" value="InterPro"/>
</dbReference>
<keyword evidence="6" id="KW-0820">tRNA-binding</keyword>
<comment type="similarity">
    <text evidence="1 6 7">Belongs to the universal ribosomal protein uS7 family.</text>
</comment>
<dbReference type="CDD" id="cd14869">
    <property type="entry name" value="uS7_Bacteria"/>
    <property type="match status" value="1"/>
</dbReference>
<evidence type="ECO:0000256" key="7">
    <source>
        <dbReference type="RuleBase" id="RU003619"/>
    </source>
</evidence>
<keyword evidence="3 6" id="KW-0694">RNA-binding</keyword>
<dbReference type="FunFam" id="1.10.455.10:FF:000001">
    <property type="entry name" value="30S ribosomal protein S7"/>
    <property type="match status" value="1"/>
</dbReference>
<reference evidence="9" key="1">
    <citation type="journal article" date="2019" name="PLoS Negl. Trop. Dis.">
        <title>Revisiting the worldwide diversity of Leptospira species in the environment.</title>
        <authorList>
            <person name="Vincent A.T."/>
            <person name="Schiettekatte O."/>
            <person name="Bourhy P."/>
            <person name="Veyrier F.J."/>
            <person name="Picardeau M."/>
        </authorList>
    </citation>
    <scope>NUCLEOTIDE SEQUENCE [LARGE SCALE GENOMIC DNA]</scope>
    <source>
        <strain evidence="9">201702476</strain>
    </source>
</reference>
<dbReference type="OrthoDB" id="9807653at2"/>
<accession>A0A4R9JW60</accession>
<evidence type="ECO:0000256" key="1">
    <source>
        <dbReference type="ARBA" id="ARBA00007151"/>
    </source>
</evidence>
<dbReference type="PANTHER" id="PTHR11205">
    <property type="entry name" value="RIBOSOMAL PROTEIN S7"/>
    <property type="match status" value="1"/>
</dbReference>
<dbReference type="InterPro" id="IPR036823">
    <property type="entry name" value="Ribosomal_uS7_dom_sf"/>
</dbReference>
<keyword evidence="10" id="KW-1185">Reference proteome</keyword>
<evidence type="ECO:0000256" key="2">
    <source>
        <dbReference type="ARBA" id="ARBA00022730"/>
    </source>
</evidence>
<evidence type="ECO:0000256" key="3">
    <source>
        <dbReference type="ARBA" id="ARBA00022884"/>
    </source>
</evidence>
<protein>
    <recommendedName>
        <fullName evidence="6">Small ribosomal subunit protein uS7</fullName>
    </recommendedName>
</protein>
<evidence type="ECO:0000313" key="10">
    <source>
        <dbReference type="Proteomes" id="UP000297693"/>
    </source>
</evidence>
<dbReference type="PROSITE" id="PS00052">
    <property type="entry name" value="RIBOSOMAL_S7"/>
    <property type="match status" value="1"/>
</dbReference>
<evidence type="ECO:0000256" key="4">
    <source>
        <dbReference type="ARBA" id="ARBA00022980"/>
    </source>
</evidence>
<feature type="domain" description="Small ribosomal subunit protein uS7" evidence="8">
    <location>
        <begin position="4"/>
        <end position="150"/>
    </location>
</feature>
<dbReference type="RefSeq" id="WP_135624358.1">
    <property type="nucleotide sequence ID" value="NZ_RQGD01000035.1"/>
</dbReference>
<dbReference type="Pfam" id="PF00177">
    <property type="entry name" value="Ribosomal_S7"/>
    <property type="match status" value="1"/>
</dbReference>
<comment type="function">
    <text evidence="6">One of the primary rRNA binding proteins, it binds directly to 16S rRNA where it nucleates assembly of the head domain of the 30S subunit. Is located at the subunit interface close to the decoding center, probably blocks exit of the E-site tRNA.</text>
</comment>